<protein>
    <submittedName>
        <fullName evidence="1">SFRICE_008155</fullName>
    </submittedName>
</protein>
<organism evidence="1">
    <name type="scientific">Spodoptera frugiperda</name>
    <name type="common">Fall armyworm</name>
    <dbReference type="NCBI Taxonomy" id="7108"/>
    <lineage>
        <taxon>Eukaryota</taxon>
        <taxon>Metazoa</taxon>
        <taxon>Ecdysozoa</taxon>
        <taxon>Arthropoda</taxon>
        <taxon>Hexapoda</taxon>
        <taxon>Insecta</taxon>
        <taxon>Pterygota</taxon>
        <taxon>Neoptera</taxon>
        <taxon>Endopterygota</taxon>
        <taxon>Lepidoptera</taxon>
        <taxon>Glossata</taxon>
        <taxon>Ditrysia</taxon>
        <taxon>Noctuoidea</taxon>
        <taxon>Noctuidae</taxon>
        <taxon>Amphipyrinae</taxon>
        <taxon>Spodoptera</taxon>
    </lineage>
</organism>
<accession>A0A2H1VEU4</accession>
<sequence length="107" mass="11824">MRASSRLGDKDEVTAINGDISIRARGGRPRHLAPIHYEDAPAALRELPPPAPAHPRHPRTLRGASMQQVRAQLCLLRDAQLNMDVIEKRVSGNERVHNWWAAGAGPE</sequence>
<reference evidence="1" key="1">
    <citation type="submission" date="2016-07" db="EMBL/GenBank/DDBJ databases">
        <authorList>
            <person name="Bretaudeau A."/>
        </authorList>
    </citation>
    <scope>NUCLEOTIDE SEQUENCE</scope>
    <source>
        <strain evidence="1">Rice</strain>
        <tissue evidence="1">Whole body</tissue>
    </source>
</reference>
<proteinExistence type="predicted"/>
<gene>
    <name evidence="1" type="ORF">SFRICE_008155</name>
</gene>
<dbReference type="AlphaFoldDB" id="A0A2H1VEU4"/>
<evidence type="ECO:0000313" key="1">
    <source>
        <dbReference type="EMBL" id="SOQ39368.1"/>
    </source>
</evidence>
<name>A0A2H1VEU4_SPOFR</name>
<dbReference type="EMBL" id="ODYU01002195">
    <property type="protein sequence ID" value="SOQ39368.1"/>
    <property type="molecule type" value="Genomic_DNA"/>
</dbReference>